<keyword evidence="2" id="KW-0378">Hydrolase</keyword>
<comment type="catalytic activity">
    <reaction evidence="2">
        <text>4-amino-5-aminomethyl-2-methylpyrimidine + H2O = 4-amino-5-hydroxymethyl-2-methylpyrimidine + NH4(+)</text>
        <dbReference type="Rhea" id="RHEA:31799"/>
        <dbReference type="ChEBI" id="CHEBI:15377"/>
        <dbReference type="ChEBI" id="CHEBI:16892"/>
        <dbReference type="ChEBI" id="CHEBI:28938"/>
        <dbReference type="ChEBI" id="CHEBI:63416"/>
        <dbReference type="EC" id="3.5.99.2"/>
    </reaction>
</comment>
<dbReference type="EC" id="3.5.99.2" evidence="2"/>
<gene>
    <name evidence="4" type="ORF">KDL28_24945</name>
</gene>
<keyword evidence="2" id="KW-0784">Thiamine biosynthesis</keyword>
<keyword evidence="5" id="KW-1185">Reference proteome</keyword>
<dbReference type="InterPro" id="IPR004305">
    <property type="entry name" value="Thiaminase-2/PQQC"/>
</dbReference>
<dbReference type="CDD" id="cd19358">
    <property type="entry name" value="TenA_E_Spr0628-like"/>
    <property type="match status" value="1"/>
</dbReference>
<dbReference type="PIRSF" id="PIRSF003170">
    <property type="entry name" value="Pet18p"/>
    <property type="match status" value="1"/>
</dbReference>
<dbReference type="Gene3D" id="1.20.910.10">
    <property type="entry name" value="Heme oxygenase-like"/>
    <property type="match status" value="1"/>
</dbReference>
<sequence>MTFSDELRTAAAKAWDAAATHRFVDELWAGRLEPGVFGAHLVQESLVLDPFVALMGATVAVCDLPESRLAHARRLGLVAGPPAAYLARAMDVLDVPLDERTHPEPRPATAQLRELLETVRSAVDHPSCLTVLLVGEWLRLDCATRSDADAPTDPLAREWVELRRGAAFEGWVAFLRLEFDRVSAALDDDRRDVLRALFVRTAELELAFLDGAYV</sequence>
<comment type="function">
    <text evidence="2">Catalyzes an amino-pyrimidine hydrolysis reaction at the C5' of the pyrimidine moiety of thiamine compounds, a reaction that is part of a thiamine salvage pathway. Thus, catalyzes the conversion of 4-amino-5-aminomethyl-2-methylpyrimidine to 4-amino-5-hydroxymethyl-2-methylpyrimidine (HMP).</text>
</comment>
<evidence type="ECO:0000256" key="2">
    <source>
        <dbReference type="PIRNR" id="PIRNR003170"/>
    </source>
</evidence>
<dbReference type="InterPro" id="IPR016084">
    <property type="entry name" value="Haem_Oase-like_multi-hlx"/>
</dbReference>
<dbReference type="Proteomes" id="UP001165283">
    <property type="component" value="Unassembled WGS sequence"/>
</dbReference>
<dbReference type="Pfam" id="PF03070">
    <property type="entry name" value="TENA_THI-4"/>
    <property type="match status" value="1"/>
</dbReference>
<reference evidence="4" key="1">
    <citation type="submission" date="2021-04" db="EMBL/GenBank/DDBJ databases">
        <title>Pseudonocardia sp. nov., isolated from sandy soil of mangrove forest.</title>
        <authorList>
            <person name="Zan Z."/>
            <person name="Huang R."/>
            <person name="Liu W."/>
        </authorList>
    </citation>
    <scope>NUCLEOTIDE SEQUENCE</scope>
    <source>
        <strain evidence="4">S2-4</strain>
    </source>
</reference>
<name>A0ABT1A5L3_9PSEU</name>
<comment type="similarity">
    <text evidence="2">Belongs to the TenA family.</text>
</comment>
<dbReference type="InterPro" id="IPR026285">
    <property type="entry name" value="TenA_E"/>
</dbReference>
<comment type="pathway">
    <text evidence="1 2">Cofactor biosynthesis; thiamine diphosphate biosynthesis.</text>
</comment>
<dbReference type="RefSeq" id="WP_252442144.1">
    <property type="nucleotide sequence ID" value="NZ_JAGSOV010000053.1"/>
</dbReference>
<proteinExistence type="inferred from homology"/>
<evidence type="ECO:0000259" key="3">
    <source>
        <dbReference type="Pfam" id="PF03070"/>
    </source>
</evidence>
<dbReference type="SUPFAM" id="SSF48613">
    <property type="entry name" value="Heme oxygenase-like"/>
    <property type="match status" value="1"/>
</dbReference>
<protein>
    <recommendedName>
        <fullName evidence="2">Aminopyrimidine aminohydrolase</fullName>
        <ecNumber evidence="2">3.5.99.2</ecNumber>
    </recommendedName>
</protein>
<comment type="caution">
    <text evidence="4">The sequence shown here is derived from an EMBL/GenBank/DDBJ whole genome shotgun (WGS) entry which is preliminary data.</text>
</comment>
<evidence type="ECO:0000313" key="5">
    <source>
        <dbReference type="Proteomes" id="UP001165283"/>
    </source>
</evidence>
<organism evidence="4 5">
    <name type="scientific">Pseudonocardia humida</name>
    <dbReference type="NCBI Taxonomy" id="2800819"/>
    <lineage>
        <taxon>Bacteria</taxon>
        <taxon>Bacillati</taxon>
        <taxon>Actinomycetota</taxon>
        <taxon>Actinomycetes</taxon>
        <taxon>Pseudonocardiales</taxon>
        <taxon>Pseudonocardiaceae</taxon>
        <taxon>Pseudonocardia</taxon>
    </lineage>
</organism>
<dbReference type="EMBL" id="JAGSOV010000053">
    <property type="protein sequence ID" value="MCO1658315.1"/>
    <property type="molecule type" value="Genomic_DNA"/>
</dbReference>
<evidence type="ECO:0000256" key="1">
    <source>
        <dbReference type="ARBA" id="ARBA00004948"/>
    </source>
</evidence>
<accession>A0ABT1A5L3</accession>
<evidence type="ECO:0000313" key="4">
    <source>
        <dbReference type="EMBL" id="MCO1658315.1"/>
    </source>
</evidence>
<feature type="domain" description="Thiaminase-2/PQQC" evidence="3">
    <location>
        <begin position="11"/>
        <end position="213"/>
    </location>
</feature>
<comment type="catalytic activity">
    <reaction evidence="2">
        <text>thiamine + H2O = 5-(2-hydroxyethyl)-4-methylthiazole + 4-amino-5-hydroxymethyl-2-methylpyrimidine + H(+)</text>
        <dbReference type="Rhea" id="RHEA:17509"/>
        <dbReference type="ChEBI" id="CHEBI:15377"/>
        <dbReference type="ChEBI" id="CHEBI:15378"/>
        <dbReference type="ChEBI" id="CHEBI:16892"/>
        <dbReference type="ChEBI" id="CHEBI:17957"/>
        <dbReference type="ChEBI" id="CHEBI:18385"/>
        <dbReference type="EC" id="3.5.99.2"/>
    </reaction>
</comment>